<dbReference type="PROSITE" id="PS50158">
    <property type="entry name" value="ZF_CCHC"/>
    <property type="match status" value="1"/>
</dbReference>
<dbReference type="Pfam" id="PF14244">
    <property type="entry name" value="Retrotran_gag_3"/>
    <property type="match status" value="1"/>
</dbReference>
<evidence type="ECO:0000256" key="2">
    <source>
        <dbReference type="SAM" id="MobiDB-lite"/>
    </source>
</evidence>
<dbReference type="Pfam" id="PF25597">
    <property type="entry name" value="SH3_retrovirus"/>
    <property type="match status" value="1"/>
</dbReference>
<feature type="region of interest" description="Disordered" evidence="2">
    <location>
        <begin position="618"/>
        <end position="686"/>
    </location>
</feature>
<dbReference type="CDD" id="cd06222">
    <property type="entry name" value="RNase_H_like"/>
    <property type="match status" value="1"/>
</dbReference>
<evidence type="ECO:0000313" key="6">
    <source>
        <dbReference type="EMBL" id="KAF7808414.1"/>
    </source>
</evidence>
<dbReference type="GO" id="GO:0015074">
    <property type="term" value="P:DNA integration"/>
    <property type="evidence" value="ECO:0007669"/>
    <property type="project" value="InterPro"/>
</dbReference>
<dbReference type="InterPro" id="IPR057670">
    <property type="entry name" value="SH3_retrovirus"/>
</dbReference>
<evidence type="ECO:0000259" key="4">
    <source>
        <dbReference type="PROSITE" id="PS50879"/>
    </source>
</evidence>
<dbReference type="EMBL" id="JAAIUW010000011">
    <property type="protein sequence ID" value="KAF7808414.1"/>
    <property type="molecule type" value="Genomic_DNA"/>
</dbReference>
<evidence type="ECO:0000256" key="1">
    <source>
        <dbReference type="PROSITE-ProRule" id="PRU00047"/>
    </source>
</evidence>
<dbReference type="InterPro" id="IPR001584">
    <property type="entry name" value="Integrase_cat-core"/>
</dbReference>
<dbReference type="PANTHER" id="PTHR37610:SF40">
    <property type="entry name" value="OS01G0909600 PROTEIN"/>
    <property type="match status" value="1"/>
</dbReference>
<dbReference type="Gene3D" id="3.30.420.10">
    <property type="entry name" value="Ribonuclease H-like superfamily/Ribonuclease H"/>
    <property type="match status" value="2"/>
</dbReference>
<dbReference type="PANTHER" id="PTHR37610">
    <property type="entry name" value="CCHC-TYPE DOMAIN-CONTAINING PROTEIN"/>
    <property type="match status" value="1"/>
</dbReference>
<dbReference type="InterPro" id="IPR002156">
    <property type="entry name" value="RNaseH_domain"/>
</dbReference>
<dbReference type="SUPFAM" id="SSF53098">
    <property type="entry name" value="Ribonuclease H-like"/>
    <property type="match status" value="2"/>
</dbReference>
<dbReference type="OrthoDB" id="1306223at2759"/>
<keyword evidence="1" id="KW-0862">Zinc</keyword>
<dbReference type="InterPro" id="IPR029472">
    <property type="entry name" value="Copia-like_N"/>
</dbReference>
<keyword evidence="1" id="KW-0863">Zinc-finger</keyword>
<feature type="domain" description="CCHC-type" evidence="3">
    <location>
        <begin position="1127"/>
        <end position="1140"/>
    </location>
</feature>
<organism evidence="6 7">
    <name type="scientific">Senna tora</name>
    <dbReference type="NCBI Taxonomy" id="362788"/>
    <lineage>
        <taxon>Eukaryota</taxon>
        <taxon>Viridiplantae</taxon>
        <taxon>Streptophyta</taxon>
        <taxon>Embryophyta</taxon>
        <taxon>Tracheophyta</taxon>
        <taxon>Spermatophyta</taxon>
        <taxon>Magnoliopsida</taxon>
        <taxon>eudicotyledons</taxon>
        <taxon>Gunneridae</taxon>
        <taxon>Pentapetalae</taxon>
        <taxon>rosids</taxon>
        <taxon>fabids</taxon>
        <taxon>Fabales</taxon>
        <taxon>Fabaceae</taxon>
        <taxon>Caesalpinioideae</taxon>
        <taxon>Cassia clade</taxon>
        <taxon>Senna</taxon>
    </lineage>
</organism>
<feature type="region of interest" description="Disordered" evidence="2">
    <location>
        <begin position="1"/>
        <end position="35"/>
    </location>
</feature>
<dbReference type="InterPro" id="IPR036397">
    <property type="entry name" value="RNaseH_sf"/>
</dbReference>
<keyword evidence="1" id="KW-0479">Metal-binding</keyword>
<dbReference type="SMART" id="SM00343">
    <property type="entry name" value="ZnF_C2HC"/>
    <property type="match status" value="2"/>
</dbReference>
<evidence type="ECO:0000259" key="3">
    <source>
        <dbReference type="PROSITE" id="PS50158"/>
    </source>
</evidence>
<evidence type="ECO:0000313" key="7">
    <source>
        <dbReference type="Proteomes" id="UP000634136"/>
    </source>
</evidence>
<feature type="compositionally biased region" description="Low complexity" evidence="2">
    <location>
        <begin position="621"/>
        <end position="641"/>
    </location>
</feature>
<protein>
    <submittedName>
        <fullName evidence="6">Retrovirus-related Pol polyprotein from transposon TNT 1-94</fullName>
    </submittedName>
</protein>
<comment type="caution">
    <text evidence="6">The sequence shown here is derived from an EMBL/GenBank/DDBJ whole genome shotgun (WGS) entry which is preliminary data.</text>
</comment>
<dbReference type="PROSITE" id="PS50879">
    <property type="entry name" value="RNASE_H_1"/>
    <property type="match status" value="1"/>
</dbReference>
<reference evidence="6" key="1">
    <citation type="submission" date="2020-09" db="EMBL/GenBank/DDBJ databases">
        <title>Genome-Enabled Discovery of Anthraquinone Biosynthesis in Senna tora.</title>
        <authorList>
            <person name="Kang S.-H."/>
            <person name="Pandey R.P."/>
            <person name="Lee C.-M."/>
            <person name="Sim J.-S."/>
            <person name="Jeong J.-T."/>
            <person name="Choi B.-S."/>
            <person name="Jung M."/>
            <person name="Ginzburg D."/>
            <person name="Zhao K."/>
            <person name="Won S.Y."/>
            <person name="Oh T.-J."/>
            <person name="Yu Y."/>
            <person name="Kim N.-H."/>
            <person name="Lee O.R."/>
            <person name="Lee T.-H."/>
            <person name="Bashyal P."/>
            <person name="Kim T.-S."/>
            <person name="Lee W.-H."/>
            <person name="Kawkins C."/>
            <person name="Kim C.-K."/>
            <person name="Kim J.S."/>
            <person name="Ahn B.O."/>
            <person name="Rhee S.Y."/>
            <person name="Sohng J.K."/>
        </authorList>
    </citation>
    <scope>NUCLEOTIDE SEQUENCE</scope>
    <source>
        <tissue evidence="6">Leaf</tissue>
    </source>
</reference>
<keyword evidence="7" id="KW-1185">Reference proteome</keyword>
<accession>A0A834W8Z0</accession>
<feature type="compositionally biased region" description="Low complexity" evidence="2">
    <location>
        <begin position="658"/>
        <end position="669"/>
    </location>
</feature>
<evidence type="ECO:0000259" key="5">
    <source>
        <dbReference type="PROSITE" id="PS50994"/>
    </source>
</evidence>
<gene>
    <name evidence="6" type="ORF">G2W53_035157</name>
</gene>
<dbReference type="InterPro" id="IPR054722">
    <property type="entry name" value="PolX-like_BBD"/>
</dbReference>
<dbReference type="InterPro" id="IPR044730">
    <property type="entry name" value="RNase_H-like_dom_plant"/>
</dbReference>
<dbReference type="Pfam" id="PF22936">
    <property type="entry name" value="Pol_BBD"/>
    <property type="match status" value="2"/>
</dbReference>
<dbReference type="GO" id="GO:0004523">
    <property type="term" value="F:RNA-DNA hybrid ribonuclease activity"/>
    <property type="evidence" value="ECO:0007669"/>
    <property type="project" value="InterPro"/>
</dbReference>
<dbReference type="InterPro" id="IPR036875">
    <property type="entry name" value="Znf_CCHC_sf"/>
</dbReference>
<proteinExistence type="predicted"/>
<dbReference type="Proteomes" id="UP000634136">
    <property type="component" value="Unassembled WGS sequence"/>
</dbReference>
<dbReference type="InterPro" id="IPR012337">
    <property type="entry name" value="RNaseH-like_sf"/>
</dbReference>
<feature type="compositionally biased region" description="Basic residues" evidence="2">
    <location>
        <begin position="1091"/>
        <end position="1102"/>
    </location>
</feature>
<dbReference type="GO" id="GO:0003676">
    <property type="term" value="F:nucleic acid binding"/>
    <property type="evidence" value="ECO:0007669"/>
    <property type="project" value="InterPro"/>
</dbReference>
<dbReference type="GO" id="GO:0008270">
    <property type="term" value="F:zinc ion binding"/>
    <property type="evidence" value="ECO:0007669"/>
    <property type="project" value="UniProtKB-KW"/>
</dbReference>
<dbReference type="Pfam" id="PF13456">
    <property type="entry name" value="RVT_3"/>
    <property type="match status" value="1"/>
</dbReference>
<sequence length="1539" mass="171742">MTDSSSSTGNGSGGRKEQRDEGPFTLHNSDHPGTALVNTPLTGTNYLTWSLAIKTSLEAKDKLGFIDGSLPAPTDEADFKRWKKADSMVKAWINNSLGKDIADTIVSCNSAKKLWDILASRYGKSSGPQLYQLQREMSSIQQGTDSVTIYYGKLYRAWDQIDRLVPQPTCQCDKCTCDVNGKLKAITESTRLLQFLMGLNLEFKPIRRHILNLDPLPQVDRAFAMVISAESEQEVTMTYSASGVEASAMMVKGQNTFRSDADKKRDAAKKDRLCNHCNVAGHTREACFKLHGYPECNGANQESTGGKGEEKQTEIASMVSQIIKQEMGKYFKGKEGEEHVNFANLMNFAGNTQNGNFLSLTHGSWILDTGASSHICSNINLVQQNFFLNPPIKVHLPDSSTKPVHTKGQVVLHSKLTLHNVLLIPSFDFNLLSVNKLVKETNLHLIFHKHHCILQDLKSEEIIAIAGVRRNLYILEPRSFDPFVIKHSLSQCDSLSNVLCNAIPISNEKTSVVWHQRLGHCPLLVLNHINSIKNTELKHLPVCDVCHLAKQNRIPFLTSETKAQEALELLHIDVWGPYAKPSLTNAHYVLSIVDDFSTVTWTHLFKFKSQVPNALDYPNDTPSSSTGSIPNISSSPTNSINTDQYNTNLEPFSDHETPSSSVNTSPVTSQDSPNTVTEIEQPLNPPLTINRNSVPSFIYSAFSREVSLTRKEGQLISWCRPDQGYIKLNTDGSSIGNLGPAGMGGLFSDSNGEWLCGFSGLIGKQTNMSAELMAIKHGLLLGLQRGFGKLMVEVDCLEAINLIKDEDISRHQLGSLIKDIRVISSSFTNFRLKHVYREANQCADGIAKMGSQNSLPFTIWETPPSAINLALLADSSASVFQQLSVVKTLNVTNYDDWYESLDMYLTVSRDDLAMREGKPADLTAQSNDAEKAFHKQWHDSNRICLTVLKYTVDKTIRQSVPEKDTVVEYLKAIGEKFKKFDKSQKAYYISLLDNARYDRVSGVREHMMKMVNYYNKLKGLKLDLGESFLVYKILESLPTEYVVLRTTYNSQETEWSINQLMSIVTQEEESQKKIKALTQSVNMLSLGSSNKKGKGKGKKHDSKRALGVKKDGKKSKGKAKEPLKGECFYCKKPGHRINECFKLKNKREKEVLGVQGSSAAVECIGTVVLNLPTGHNLVLKNVVYVPSSRRSLISTSILDALGKFPAKTRGGKANRSENILDIIHTDISGPITPATLAVELKSGKSIKAVRSDRGGEYYGRYTESGRNPGPFALFLKEHGTEAQYTMPGTPQQNGVAERRNRTLMDMVPSKSVENTPYELFTAKKPTMKHLRVWGCKAEVRPYNPQLKKLDPKTISGYFIGYCLGSRGNRFYCPSHSTRVIESDRAYYFENDSDSGSEAPRAIQLRNEDTYLLMPSAVSSFSDMPSTSQDNRNDNIVVDPVEEQLREPPANIVNEHLQEPVINLRRSERNRRSAIPNDYYVYLQEFESNLFLFVREKISQSQTCLVHIPGEQMLADPMTKGLPVGVFKNHVSHMGIALNL</sequence>
<name>A0A834W8Z0_9FABA</name>
<dbReference type="InterPro" id="IPR001878">
    <property type="entry name" value="Znf_CCHC"/>
</dbReference>
<feature type="region of interest" description="Disordered" evidence="2">
    <location>
        <begin position="1086"/>
        <end position="1119"/>
    </location>
</feature>
<dbReference type="Pfam" id="PF14223">
    <property type="entry name" value="Retrotran_gag_2"/>
    <property type="match status" value="1"/>
</dbReference>
<feature type="domain" description="RNase H type-1" evidence="4">
    <location>
        <begin position="722"/>
        <end position="852"/>
    </location>
</feature>
<dbReference type="SUPFAM" id="SSF57756">
    <property type="entry name" value="Retrovirus zinc finger-like domains"/>
    <property type="match status" value="1"/>
</dbReference>
<feature type="domain" description="Integrase catalytic" evidence="5">
    <location>
        <begin position="1168"/>
        <end position="1307"/>
    </location>
</feature>
<dbReference type="PROSITE" id="PS50994">
    <property type="entry name" value="INTEGRASE"/>
    <property type="match status" value="1"/>
</dbReference>